<dbReference type="Pfam" id="PF24373">
    <property type="entry name" value="DUF7529"/>
    <property type="match status" value="1"/>
</dbReference>
<evidence type="ECO:0000313" key="2">
    <source>
        <dbReference type="Proteomes" id="UP000607197"/>
    </source>
</evidence>
<gene>
    <name evidence="1" type="ORF">GCM10009039_01760</name>
</gene>
<dbReference type="Proteomes" id="UP000607197">
    <property type="component" value="Unassembled WGS sequence"/>
</dbReference>
<dbReference type="InterPro" id="IPR055951">
    <property type="entry name" value="DUF7529"/>
</dbReference>
<accession>A0A830FF46</accession>
<reference evidence="1" key="2">
    <citation type="submission" date="2020-09" db="EMBL/GenBank/DDBJ databases">
        <authorList>
            <person name="Sun Q."/>
            <person name="Ohkuma M."/>
        </authorList>
    </citation>
    <scope>NUCLEOTIDE SEQUENCE</scope>
    <source>
        <strain evidence="1">JCM 19596</strain>
    </source>
</reference>
<evidence type="ECO:0000313" key="1">
    <source>
        <dbReference type="EMBL" id="GGL47133.1"/>
    </source>
</evidence>
<keyword evidence="2" id="KW-1185">Reference proteome</keyword>
<proteinExistence type="predicted"/>
<dbReference type="RefSeq" id="WP_188974888.1">
    <property type="nucleotide sequence ID" value="NZ_BMPG01000001.1"/>
</dbReference>
<dbReference type="AlphaFoldDB" id="A0A830FF46"/>
<sequence length="160" mass="17761">MTEEADGVPSGVNAPNPAAWRDVVADMDATADAYEDADWGVVKCHPGDVAVLTEGDRTGLDVVLPDDEYETVESLFEDGVAFTEYEVLQAVEADTVYVVVVMEDPEREQALLYPAYYGVPDAEKLLDTADADGLHVYLRRLDDDYVELVHERPEFFEPDE</sequence>
<dbReference type="EMBL" id="BMPG01000001">
    <property type="protein sequence ID" value="GGL47133.1"/>
    <property type="molecule type" value="Genomic_DNA"/>
</dbReference>
<protein>
    <submittedName>
        <fullName evidence="1">Uncharacterized protein</fullName>
    </submittedName>
</protein>
<organism evidence="1 2">
    <name type="scientific">Halocalculus aciditolerans</name>
    <dbReference type="NCBI Taxonomy" id="1383812"/>
    <lineage>
        <taxon>Archaea</taxon>
        <taxon>Methanobacteriati</taxon>
        <taxon>Methanobacteriota</taxon>
        <taxon>Stenosarchaea group</taxon>
        <taxon>Halobacteria</taxon>
        <taxon>Halobacteriales</taxon>
        <taxon>Halobacteriaceae</taxon>
        <taxon>Halocalculus</taxon>
    </lineage>
</organism>
<dbReference type="OrthoDB" id="325206at2157"/>
<name>A0A830FF46_9EURY</name>
<comment type="caution">
    <text evidence="1">The sequence shown here is derived from an EMBL/GenBank/DDBJ whole genome shotgun (WGS) entry which is preliminary data.</text>
</comment>
<reference evidence="1" key="1">
    <citation type="journal article" date="2014" name="Int. J. Syst. Evol. Microbiol.">
        <title>Complete genome sequence of Corynebacterium casei LMG S-19264T (=DSM 44701T), isolated from a smear-ripened cheese.</title>
        <authorList>
            <consortium name="US DOE Joint Genome Institute (JGI-PGF)"/>
            <person name="Walter F."/>
            <person name="Albersmeier A."/>
            <person name="Kalinowski J."/>
            <person name="Ruckert C."/>
        </authorList>
    </citation>
    <scope>NUCLEOTIDE SEQUENCE</scope>
    <source>
        <strain evidence="1">JCM 19596</strain>
    </source>
</reference>